<dbReference type="InterPro" id="IPR017441">
    <property type="entry name" value="Protein_kinase_ATP_BS"/>
</dbReference>
<dbReference type="PROSITE" id="PS00108">
    <property type="entry name" value="PROTEIN_KINASE_ST"/>
    <property type="match status" value="2"/>
</dbReference>
<dbReference type="GO" id="GO:0002229">
    <property type="term" value="P:defense response to oomycetes"/>
    <property type="evidence" value="ECO:0007669"/>
    <property type="project" value="UniProtKB-ARBA"/>
</dbReference>
<dbReference type="PROSITE" id="PS00107">
    <property type="entry name" value="PROTEIN_KINASE_ATP"/>
    <property type="match status" value="2"/>
</dbReference>
<evidence type="ECO:0000256" key="17">
    <source>
        <dbReference type="SAM" id="Phobius"/>
    </source>
</evidence>
<evidence type="ECO:0000256" key="11">
    <source>
        <dbReference type="ARBA" id="ARBA00022840"/>
    </source>
</evidence>
<feature type="chain" id="PRO_5014164825" description="Protein kinase domain-containing protein" evidence="18">
    <location>
        <begin position="26"/>
        <end position="1043"/>
    </location>
</feature>
<dbReference type="GO" id="GO:0005524">
    <property type="term" value="F:ATP binding"/>
    <property type="evidence" value="ECO:0007669"/>
    <property type="project" value="UniProtKB-UniRule"/>
</dbReference>
<reference evidence="20 21" key="1">
    <citation type="journal article" date="2017" name="Front. Genet.">
        <title>Draft sequencing of the heterozygous diploid genome of Satsuma (Citrus unshiu Marc.) using a hybrid assembly approach.</title>
        <authorList>
            <person name="Shimizu T."/>
            <person name="Tanizawa Y."/>
            <person name="Mochizuki T."/>
            <person name="Nagasaki H."/>
            <person name="Yoshioka T."/>
            <person name="Toyoda A."/>
            <person name="Fujiyama A."/>
            <person name="Kaminuma E."/>
            <person name="Nakamura Y."/>
        </authorList>
    </citation>
    <scope>NUCLEOTIDE SEQUENCE [LARGE SCALE GENOMIC DNA]</scope>
    <source>
        <strain evidence="21">cv. Miyagawa wase</strain>
    </source>
</reference>
<dbReference type="FunFam" id="3.30.200.20:FF:000168">
    <property type="entry name" value="L-type lectin-domain containing receptor kinase IX.1"/>
    <property type="match status" value="2"/>
</dbReference>
<feature type="transmembrane region" description="Helical" evidence="17">
    <location>
        <begin position="637"/>
        <end position="658"/>
    </location>
</feature>
<dbReference type="Proteomes" id="UP000236630">
    <property type="component" value="Unassembled WGS sequence"/>
</dbReference>
<dbReference type="Gene3D" id="2.60.120.200">
    <property type="match status" value="1"/>
</dbReference>
<keyword evidence="5" id="KW-0808">Transferase</keyword>
<dbReference type="InterPro" id="IPR050528">
    <property type="entry name" value="L-type_Lectin-RKs"/>
</dbReference>
<evidence type="ECO:0000256" key="16">
    <source>
        <dbReference type="PROSITE-ProRule" id="PRU10141"/>
    </source>
</evidence>
<dbReference type="GO" id="GO:0030246">
    <property type="term" value="F:carbohydrate binding"/>
    <property type="evidence" value="ECO:0007669"/>
    <property type="project" value="UniProtKB-KW"/>
</dbReference>
<proteinExistence type="inferred from homology"/>
<feature type="domain" description="Protein kinase" evidence="19">
    <location>
        <begin position="740"/>
        <end position="1014"/>
    </location>
</feature>
<gene>
    <name evidence="20" type="ORF">CUMW_190040</name>
</gene>
<comment type="caution">
    <text evidence="20">The sequence shown here is derived from an EMBL/GenBank/DDBJ whole genome shotgun (WGS) entry which is preliminary data.</text>
</comment>
<keyword evidence="21" id="KW-1185">Reference proteome</keyword>
<keyword evidence="7 18" id="KW-0732">Signal</keyword>
<evidence type="ECO:0000313" key="20">
    <source>
        <dbReference type="EMBL" id="GAY58860.1"/>
    </source>
</evidence>
<evidence type="ECO:0000256" key="13">
    <source>
        <dbReference type="ARBA" id="ARBA00023136"/>
    </source>
</evidence>
<dbReference type="CDD" id="cd06899">
    <property type="entry name" value="lectin_legume_LecRK_Arcelin_ConA"/>
    <property type="match status" value="1"/>
</dbReference>
<feature type="binding site" evidence="16">
    <location>
        <position position="769"/>
    </location>
    <ligand>
        <name>ATP</name>
        <dbReference type="ChEBI" id="CHEBI:30616"/>
    </ligand>
</feature>
<evidence type="ECO:0000256" key="8">
    <source>
        <dbReference type="ARBA" id="ARBA00022734"/>
    </source>
</evidence>
<dbReference type="EMBL" id="BDQV01000195">
    <property type="protein sequence ID" value="GAY58860.1"/>
    <property type="molecule type" value="Genomic_DNA"/>
</dbReference>
<dbReference type="Gene3D" id="3.30.200.20">
    <property type="entry name" value="Phosphorylase Kinase, domain 1"/>
    <property type="match status" value="2"/>
</dbReference>
<evidence type="ECO:0000256" key="5">
    <source>
        <dbReference type="ARBA" id="ARBA00022679"/>
    </source>
</evidence>
<evidence type="ECO:0000256" key="9">
    <source>
        <dbReference type="ARBA" id="ARBA00022741"/>
    </source>
</evidence>
<evidence type="ECO:0000313" key="21">
    <source>
        <dbReference type="Proteomes" id="UP000236630"/>
    </source>
</evidence>
<keyword evidence="13 17" id="KW-0472">Membrane</keyword>
<evidence type="ECO:0000256" key="2">
    <source>
        <dbReference type="ARBA" id="ARBA00008536"/>
    </source>
</evidence>
<dbReference type="InterPro" id="IPR008271">
    <property type="entry name" value="Ser/Thr_kinase_AS"/>
</dbReference>
<organism evidence="20 21">
    <name type="scientific">Citrus unshiu</name>
    <name type="common">Satsuma mandarin</name>
    <name type="synonym">Citrus nobilis var. unshiu</name>
    <dbReference type="NCBI Taxonomy" id="55188"/>
    <lineage>
        <taxon>Eukaryota</taxon>
        <taxon>Viridiplantae</taxon>
        <taxon>Streptophyta</taxon>
        <taxon>Embryophyta</taxon>
        <taxon>Tracheophyta</taxon>
        <taxon>Spermatophyta</taxon>
        <taxon>Magnoliopsida</taxon>
        <taxon>eudicotyledons</taxon>
        <taxon>Gunneridae</taxon>
        <taxon>Pentapetalae</taxon>
        <taxon>rosids</taxon>
        <taxon>malvids</taxon>
        <taxon>Sapindales</taxon>
        <taxon>Rutaceae</taxon>
        <taxon>Aurantioideae</taxon>
        <taxon>Citrus</taxon>
    </lineage>
</organism>
<keyword evidence="9 16" id="KW-0547">Nucleotide-binding</keyword>
<evidence type="ECO:0000256" key="18">
    <source>
        <dbReference type="SAM" id="SignalP"/>
    </source>
</evidence>
<dbReference type="InterPro" id="IPR001220">
    <property type="entry name" value="Legume_lectin_dom"/>
</dbReference>
<dbReference type="InterPro" id="IPR011009">
    <property type="entry name" value="Kinase-like_dom_sf"/>
</dbReference>
<feature type="signal peptide" evidence="18">
    <location>
        <begin position="1"/>
        <end position="25"/>
    </location>
</feature>
<evidence type="ECO:0000256" key="12">
    <source>
        <dbReference type="ARBA" id="ARBA00022989"/>
    </source>
</evidence>
<evidence type="ECO:0000256" key="6">
    <source>
        <dbReference type="ARBA" id="ARBA00022692"/>
    </source>
</evidence>
<feature type="binding site" evidence="16">
    <location>
        <position position="379"/>
    </location>
    <ligand>
        <name>ATP</name>
        <dbReference type="ChEBI" id="CHEBI:30616"/>
    </ligand>
</feature>
<keyword evidence="15" id="KW-0325">Glycoprotein</keyword>
<keyword evidence="6 17" id="KW-0812">Transmembrane</keyword>
<evidence type="ECO:0000256" key="1">
    <source>
        <dbReference type="ARBA" id="ARBA00004251"/>
    </source>
</evidence>
<keyword evidence="14" id="KW-0675">Receptor</keyword>
<evidence type="ECO:0000259" key="19">
    <source>
        <dbReference type="PROSITE" id="PS50011"/>
    </source>
</evidence>
<keyword evidence="10" id="KW-0418">Kinase</keyword>
<dbReference type="AlphaFoldDB" id="A0A2H5Q2I6"/>
<sequence>MALLVHLFTITTWLSTLLIPLLASALSFNYSSFSPLSDDNITYQRAYPDSNRVIQLPPNPATAGRATYNKPMHLWDKTTRNLADFTTHFSFVIDSQKRTICADGLAFFLAPQGAPAIANDDKGGGSLGLTKDIEPLNSSVPFFAVEFDIFNNTWDPPPTHVGIDINTLESVNTVTWWSDVGGGRRNEAWINYNSSTHNLSVAFTGFRENTTVIQYLDYQVDLRLHLPEYVTLGFSMATGSAYAVFSIHSWEFSSSLEMDDNFSTNPVLPPRRRGKNRTILIVGLSLGGGVLIGVLALIIWVTGIGRKRYDEDDNEGNNQGLNEYVDYEFELSGPRKYSYEELSQATNNFSDEQKLGQGGFGGVYKGISGETNAYVAVKKVSKGSKQGLKEYASEVKVISRLRHRNLVQLLGWCHEKNELLLVYEFMPNGSLDSHLFEENRFLTWELRYKIAQNLAAGLLYLQEEWDQCVLHRDIKSSNIMLDSNFKAKIGDFGLARLVEHSKGSETTVLAGTLGYMAPECAMSGKASKESDVYSFGIVVLEIACGRKSIDHTMDKQGNVSLLQWVWELYSDGKLLQGADPRLCGEFDEQEVGRLMMVGLWCAHPDESLRGSMGEAIRVLNFEAPLPILPPKMPVPTYLYPPVGMLTAWVSSLTYVASYQPPRRRGKNRTILAVGLSLGGGVLIGVLALIIWVTGIGRKRYDEDDNEGNNQGLNEYVNYEFELSGPRKYSYKELSQATNNFSDEQKLGQGGFGGVYKGISGETNAYVAVKRVSKGSKQGIKEYASEVKVISRLRHRNLVQLLGWCHEKNELLLVYEFMPNGSLDSHHFEENRFLTWELRYKIAQDLAAGLLYLQEEWDQCVLHRDIKSSNIMLDSNFKAKIGDFGLARLVEHSKGSETTVLAGTLGYMAPECAMSGKASKESDVYCFGIVVLEIACGRKSTDHTMAKQGNWVWELYGDGKLLQGADPRLCGEFDEQEVGRLMMVGLWCAHPDESLRGSMGEAIRVLNFEAPLPILPPKMPVLTYLYPPVGMLIIDGIDSKGRTM</sequence>
<comment type="subcellular location">
    <subcellularLocation>
        <location evidence="1">Cell membrane</location>
        <topology evidence="1">Single-pass type I membrane protein</topology>
    </subcellularLocation>
</comment>
<evidence type="ECO:0000256" key="3">
    <source>
        <dbReference type="ARBA" id="ARBA00010217"/>
    </source>
</evidence>
<dbReference type="Pfam" id="PF00069">
    <property type="entry name" value="Pkinase"/>
    <property type="match status" value="2"/>
</dbReference>
<evidence type="ECO:0000256" key="15">
    <source>
        <dbReference type="ARBA" id="ARBA00023180"/>
    </source>
</evidence>
<feature type="domain" description="Protein kinase" evidence="19">
    <location>
        <begin position="349"/>
        <end position="628"/>
    </location>
</feature>
<dbReference type="PANTHER" id="PTHR27007">
    <property type="match status" value="1"/>
</dbReference>
<name>A0A2H5Q2I6_CITUN</name>
<keyword evidence="11 16" id="KW-0067">ATP-binding</keyword>
<evidence type="ECO:0000256" key="4">
    <source>
        <dbReference type="ARBA" id="ARBA00022475"/>
    </source>
</evidence>
<dbReference type="GO" id="GO:0005886">
    <property type="term" value="C:plasma membrane"/>
    <property type="evidence" value="ECO:0007669"/>
    <property type="project" value="UniProtKB-SubCell"/>
</dbReference>
<dbReference type="PROSITE" id="PS00308">
    <property type="entry name" value="LECTIN_LEGUME_ALPHA"/>
    <property type="match status" value="1"/>
</dbReference>
<dbReference type="InterPro" id="IPR000719">
    <property type="entry name" value="Prot_kinase_dom"/>
</dbReference>
<dbReference type="SUPFAM" id="SSF56112">
    <property type="entry name" value="Protein kinase-like (PK-like)"/>
    <property type="match status" value="2"/>
</dbReference>
<evidence type="ECO:0000256" key="10">
    <source>
        <dbReference type="ARBA" id="ARBA00022777"/>
    </source>
</evidence>
<dbReference type="SUPFAM" id="SSF49899">
    <property type="entry name" value="Concanavalin A-like lectins/glucanases"/>
    <property type="match status" value="1"/>
</dbReference>
<dbReference type="Gene3D" id="1.10.510.10">
    <property type="entry name" value="Transferase(Phosphotransferase) domain 1"/>
    <property type="match status" value="2"/>
</dbReference>
<evidence type="ECO:0000256" key="14">
    <source>
        <dbReference type="ARBA" id="ARBA00023170"/>
    </source>
</evidence>
<comment type="similarity">
    <text evidence="3">In the C-terminal section; belongs to the protein kinase superfamily. Ser/Thr protein kinase family.</text>
</comment>
<accession>A0A2H5Q2I6</accession>
<dbReference type="GO" id="GO:0004672">
    <property type="term" value="F:protein kinase activity"/>
    <property type="evidence" value="ECO:0007669"/>
    <property type="project" value="InterPro"/>
</dbReference>
<comment type="similarity">
    <text evidence="2">In the N-terminal section; belongs to the leguminous lectin family.</text>
</comment>
<dbReference type="SMART" id="SM00220">
    <property type="entry name" value="S_TKc"/>
    <property type="match status" value="2"/>
</dbReference>
<keyword evidence="4" id="KW-1003">Cell membrane</keyword>
<feature type="transmembrane region" description="Helical" evidence="17">
    <location>
        <begin position="670"/>
        <end position="692"/>
    </location>
</feature>
<dbReference type="Pfam" id="PF00139">
    <property type="entry name" value="Lectin_legB"/>
    <property type="match status" value="1"/>
</dbReference>
<protein>
    <recommendedName>
        <fullName evidence="19">Protein kinase domain-containing protein</fullName>
    </recommendedName>
</protein>
<dbReference type="InterPro" id="IPR013320">
    <property type="entry name" value="ConA-like_dom_sf"/>
</dbReference>
<dbReference type="STRING" id="55188.A0A2H5Q2I6"/>
<dbReference type="InterPro" id="IPR000985">
    <property type="entry name" value="Lectin_LegA_CS"/>
</dbReference>
<evidence type="ECO:0000256" key="7">
    <source>
        <dbReference type="ARBA" id="ARBA00022729"/>
    </source>
</evidence>
<dbReference type="CDD" id="cd14066">
    <property type="entry name" value="STKc_IRAK"/>
    <property type="match status" value="1"/>
</dbReference>
<feature type="transmembrane region" description="Helical" evidence="17">
    <location>
        <begin position="279"/>
        <end position="301"/>
    </location>
</feature>
<keyword evidence="12 17" id="KW-1133">Transmembrane helix</keyword>
<dbReference type="PROSITE" id="PS50011">
    <property type="entry name" value="PROTEIN_KINASE_DOM"/>
    <property type="match status" value="2"/>
</dbReference>
<dbReference type="FunFam" id="1.10.510.10:FF:000240">
    <property type="entry name" value="Lectin-domain containing receptor kinase A4.3"/>
    <property type="match status" value="2"/>
</dbReference>
<keyword evidence="8" id="KW-0430">Lectin</keyword>